<dbReference type="GO" id="GO:0005829">
    <property type="term" value="C:cytosol"/>
    <property type="evidence" value="ECO:0007669"/>
    <property type="project" value="TreeGrafter"/>
</dbReference>
<dbReference type="AlphaFoldDB" id="A0A1Y4MU88"/>
<dbReference type="InterPro" id="IPR050559">
    <property type="entry name" value="P-Pant_transferase_sf"/>
</dbReference>
<dbReference type="PANTHER" id="PTHR12215">
    <property type="entry name" value="PHOSPHOPANTETHEINE TRANSFERASE"/>
    <property type="match status" value="1"/>
</dbReference>
<dbReference type="PANTHER" id="PTHR12215:SF10">
    <property type="entry name" value="L-AMINOADIPATE-SEMIALDEHYDE DEHYDROGENASE-PHOSPHOPANTETHEINYL TRANSFERASE"/>
    <property type="match status" value="1"/>
</dbReference>
<dbReference type="GO" id="GO:0008897">
    <property type="term" value="F:holo-[acyl-carrier-protein] synthase activity"/>
    <property type="evidence" value="ECO:0007669"/>
    <property type="project" value="InterPro"/>
</dbReference>
<gene>
    <name evidence="4" type="ORF">B5F11_05345</name>
</gene>
<dbReference type="SUPFAM" id="SSF56214">
    <property type="entry name" value="4'-phosphopantetheinyl transferase"/>
    <property type="match status" value="2"/>
</dbReference>
<keyword evidence="2" id="KW-0808">Transferase</keyword>
<proteinExistence type="inferred from homology"/>
<comment type="caution">
    <text evidence="4">The sequence shown here is derived from an EMBL/GenBank/DDBJ whole genome shotgun (WGS) entry which is preliminary data.</text>
</comment>
<organism evidence="4 5">
    <name type="scientific">Anaerotruncus colihominis</name>
    <dbReference type="NCBI Taxonomy" id="169435"/>
    <lineage>
        <taxon>Bacteria</taxon>
        <taxon>Bacillati</taxon>
        <taxon>Bacillota</taxon>
        <taxon>Clostridia</taxon>
        <taxon>Eubacteriales</taxon>
        <taxon>Oscillospiraceae</taxon>
        <taxon>Anaerotruncus</taxon>
    </lineage>
</organism>
<dbReference type="InterPro" id="IPR037143">
    <property type="entry name" value="4-PPantetheinyl_Trfase_dom_sf"/>
</dbReference>
<evidence type="ECO:0000313" key="4">
    <source>
        <dbReference type="EMBL" id="OUP70432.1"/>
    </source>
</evidence>
<dbReference type="EMBL" id="NFKP01000004">
    <property type="protein sequence ID" value="OUP70432.1"/>
    <property type="molecule type" value="Genomic_DNA"/>
</dbReference>
<evidence type="ECO:0000256" key="1">
    <source>
        <dbReference type="ARBA" id="ARBA00010990"/>
    </source>
</evidence>
<dbReference type="GO" id="GO:0019878">
    <property type="term" value="P:lysine biosynthetic process via aminoadipic acid"/>
    <property type="evidence" value="ECO:0007669"/>
    <property type="project" value="TreeGrafter"/>
</dbReference>
<evidence type="ECO:0000256" key="2">
    <source>
        <dbReference type="ARBA" id="ARBA00022679"/>
    </source>
</evidence>
<reference evidence="5" key="1">
    <citation type="submission" date="2017-04" db="EMBL/GenBank/DDBJ databases">
        <title>Function of individual gut microbiota members based on whole genome sequencing of pure cultures obtained from chicken caecum.</title>
        <authorList>
            <person name="Medvecky M."/>
            <person name="Cejkova D."/>
            <person name="Polansky O."/>
            <person name="Karasova D."/>
            <person name="Kubasova T."/>
            <person name="Cizek A."/>
            <person name="Rychlik I."/>
        </authorList>
    </citation>
    <scope>NUCLEOTIDE SEQUENCE [LARGE SCALE GENOMIC DNA]</scope>
    <source>
        <strain evidence="5">An175</strain>
    </source>
</reference>
<dbReference type="Proteomes" id="UP000196386">
    <property type="component" value="Unassembled WGS sequence"/>
</dbReference>
<dbReference type="GO" id="GO:0000287">
    <property type="term" value="F:magnesium ion binding"/>
    <property type="evidence" value="ECO:0007669"/>
    <property type="project" value="InterPro"/>
</dbReference>
<comment type="similarity">
    <text evidence="1">Belongs to the P-Pant transferase superfamily. Gsp/Sfp/HetI/AcpT family.</text>
</comment>
<dbReference type="Gene3D" id="3.90.470.20">
    <property type="entry name" value="4'-phosphopantetheinyl transferase domain"/>
    <property type="match status" value="1"/>
</dbReference>
<dbReference type="Pfam" id="PF01648">
    <property type="entry name" value="ACPS"/>
    <property type="match status" value="1"/>
</dbReference>
<name>A0A1Y4MU88_9FIRM</name>
<protein>
    <recommendedName>
        <fullName evidence="3">4'-phosphopantetheinyl transferase domain-containing protein</fullName>
    </recommendedName>
</protein>
<evidence type="ECO:0000259" key="3">
    <source>
        <dbReference type="Pfam" id="PF01648"/>
    </source>
</evidence>
<sequence length="183" mass="20312">MRLPAHGGGFLDCTLPQGGRMMEHIVWFAKTDAPDQSAAVRELLARALGYMPRLAYGAHGKPFLPEEPKRQISLAHTRGAVVCAVSPRPVGVDIESFARRVNMRVAERSFTPRERAYAVDAARFLKVWTRKEAFVKRDGRGFTLPLNTVETCGRTDIATYMEQGYVISVCGQAADFVLRTVTL</sequence>
<feature type="domain" description="4'-phosphopantetheinyl transferase" evidence="3">
    <location>
        <begin position="89"/>
        <end position="162"/>
    </location>
</feature>
<accession>A0A1Y4MU88</accession>
<dbReference type="InterPro" id="IPR008278">
    <property type="entry name" value="4-PPantetheinyl_Trfase_dom"/>
</dbReference>
<evidence type="ECO:0000313" key="5">
    <source>
        <dbReference type="Proteomes" id="UP000196386"/>
    </source>
</evidence>